<sequence length="106" mass="11917">MDHREWDENHQVVDSPFHLPGDLSPQGDDAPVLVAESEPEEDSSMDLKEELERKPVESIADVTPIEDDEPVESPVPISYYFGSRIPRDRKHAHRSISTCGGVKKNP</sequence>
<name>A0AAU9LY72_9ASTR</name>
<feature type="compositionally biased region" description="Basic and acidic residues" evidence="1">
    <location>
        <begin position="45"/>
        <end position="56"/>
    </location>
</feature>
<proteinExistence type="predicted"/>
<comment type="caution">
    <text evidence="2">The sequence shown here is derived from an EMBL/GenBank/DDBJ whole genome shotgun (WGS) entry which is preliminary data.</text>
</comment>
<evidence type="ECO:0000256" key="1">
    <source>
        <dbReference type="SAM" id="MobiDB-lite"/>
    </source>
</evidence>
<accession>A0AAU9LY72</accession>
<reference evidence="2 3" key="1">
    <citation type="submission" date="2022-01" db="EMBL/GenBank/DDBJ databases">
        <authorList>
            <person name="Xiong W."/>
            <person name="Schranz E."/>
        </authorList>
    </citation>
    <scope>NUCLEOTIDE SEQUENCE [LARGE SCALE GENOMIC DNA]</scope>
</reference>
<organism evidence="2 3">
    <name type="scientific">Lactuca virosa</name>
    <dbReference type="NCBI Taxonomy" id="75947"/>
    <lineage>
        <taxon>Eukaryota</taxon>
        <taxon>Viridiplantae</taxon>
        <taxon>Streptophyta</taxon>
        <taxon>Embryophyta</taxon>
        <taxon>Tracheophyta</taxon>
        <taxon>Spermatophyta</taxon>
        <taxon>Magnoliopsida</taxon>
        <taxon>eudicotyledons</taxon>
        <taxon>Gunneridae</taxon>
        <taxon>Pentapetalae</taxon>
        <taxon>asterids</taxon>
        <taxon>campanulids</taxon>
        <taxon>Asterales</taxon>
        <taxon>Asteraceae</taxon>
        <taxon>Cichorioideae</taxon>
        <taxon>Cichorieae</taxon>
        <taxon>Lactucinae</taxon>
        <taxon>Lactuca</taxon>
    </lineage>
</organism>
<gene>
    <name evidence="2" type="ORF">LVIROSA_LOCUS8226</name>
</gene>
<dbReference type="EMBL" id="CAKMRJ010001112">
    <property type="protein sequence ID" value="CAH1420788.1"/>
    <property type="molecule type" value="Genomic_DNA"/>
</dbReference>
<dbReference type="AlphaFoldDB" id="A0AAU9LY72"/>
<dbReference type="Proteomes" id="UP001157418">
    <property type="component" value="Unassembled WGS sequence"/>
</dbReference>
<feature type="compositionally biased region" description="Basic and acidic residues" evidence="1">
    <location>
        <begin position="1"/>
        <end position="11"/>
    </location>
</feature>
<keyword evidence="3" id="KW-1185">Reference proteome</keyword>
<evidence type="ECO:0000313" key="2">
    <source>
        <dbReference type="EMBL" id="CAH1420788.1"/>
    </source>
</evidence>
<protein>
    <submittedName>
        <fullName evidence="2">Uncharacterized protein</fullName>
    </submittedName>
</protein>
<evidence type="ECO:0000313" key="3">
    <source>
        <dbReference type="Proteomes" id="UP001157418"/>
    </source>
</evidence>
<feature type="region of interest" description="Disordered" evidence="1">
    <location>
        <begin position="1"/>
        <end position="74"/>
    </location>
</feature>